<dbReference type="PANTHER" id="PTHR46112">
    <property type="entry name" value="AMINOPEPTIDASE"/>
    <property type="match status" value="1"/>
</dbReference>
<accession>A0A9D3AJM2</accession>
<dbReference type="SUPFAM" id="SSF55920">
    <property type="entry name" value="Creatinase/aminopeptidase"/>
    <property type="match status" value="1"/>
</dbReference>
<sequence>MERTDFSAKCKIKKGDEIMDHVENLREWMKNEGYDGIVLSRRDNFTWVSGGAKNAVCTNTEVGIGHYVIDAERIRLLADSSDAPRMGKEQNPLEGETILVPWYTSMDEYVSKMAEGKIFVSDTGIAGTKNVQEELVRLRMQLCPEEVLRYREIGQTCVKIVEGVCRDARPGQTEEEVASELKCRCLKEGVSPDCVLVGSDERILNYRHPVPTDKKIENSLMVVLGGEKYGLNISMTRIVYFGPVPEEIKERYEKTAYIFACMQCMMKEGMPYQEYFAKVQKLYEEAGYDGEWKLHHQGGPTGYACREFVVTPETGGEIHEGEAFAWNPTIQGTKCEETTYLTAEGIETFTRTKNWPCREVETPYGDYEVAGILEK</sequence>
<proteinExistence type="predicted"/>
<dbReference type="CDD" id="cd01066">
    <property type="entry name" value="APP_MetAP"/>
    <property type="match status" value="1"/>
</dbReference>
<evidence type="ECO:0000313" key="2">
    <source>
        <dbReference type="EMBL" id="HJH49921.1"/>
    </source>
</evidence>
<comment type="caution">
    <text evidence="2">The sequence shown here is derived from an EMBL/GenBank/DDBJ whole genome shotgun (WGS) entry which is preliminary data.</text>
</comment>
<reference evidence="2" key="2">
    <citation type="submission" date="2021-09" db="EMBL/GenBank/DDBJ databases">
        <authorList>
            <person name="Gilroy R."/>
        </authorList>
    </citation>
    <scope>NUCLEOTIDE SEQUENCE</scope>
    <source>
        <strain evidence="2">USAMLcec4-12693</strain>
    </source>
</reference>
<name>A0A9D3AJM2_9FIRM</name>
<gene>
    <name evidence="2" type="ORF">K8V39_06630</name>
</gene>
<dbReference type="EMBL" id="DYXE01000057">
    <property type="protein sequence ID" value="HJH49921.1"/>
    <property type="molecule type" value="Genomic_DNA"/>
</dbReference>
<dbReference type="InterPro" id="IPR050659">
    <property type="entry name" value="Peptidase_M24B"/>
</dbReference>
<dbReference type="RefSeq" id="WP_277272064.1">
    <property type="nucleotide sequence ID" value="NZ_CAWVCY010000208.1"/>
</dbReference>
<dbReference type="Gene3D" id="3.90.230.10">
    <property type="entry name" value="Creatinase/methionine aminopeptidase superfamily"/>
    <property type="match status" value="1"/>
</dbReference>
<feature type="domain" description="Peptidase M24" evidence="1">
    <location>
        <begin position="150"/>
        <end position="331"/>
    </location>
</feature>
<dbReference type="AlphaFoldDB" id="A0A9D3AJM2"/>
<evidence type="ECO:0000259" key="1">
    <source>
        <dbReference type="Pfam" id="PF00557"/>
    </source>
</evidence>
<reference evidence="2" key="1">
    <citation type="journal article" date="2021" name="PeerJ">
        <title>Extensive microbial diversity within the chicken gut microbiome revealed by metagenomics and culture.</title>
        <authorList>
            <person name="Gilroy R."/>
            <person name="Ravi A."/>
            <person name="Getino M."/>
            <person name="Pursley I."/>
            <person name="Horton D.L."/>
            <person name="Alikhan N.F."/>
            <person name="Baker D."/>
            <person name="Gharbi K."/>
            <person name="Hall N."/>
            <person name="Watson M."/>
            <person name="Adriaenssens E.M."/>
            <person name="Foster-Nyarko E."/>
            <person name="Jarju S."/>
            <person name="Secka A."/>
            <person name="Antonio M."/>
            <person name="Oren A."/>
            <person name="Chaudhuri R.R."/>
            <person name="La Ragione R."/>
            <person name="Hildebrand F."/>
            <person name="Pallen M.J."/>
        </authorList>
    </citation>
    <scope>NUCLEOTIDE SEQUENCE</scope>
    <source>
        <strain evidence="2">USAMLcec4-12693</strain>
    </source>
</reference>
<dbReference type="SUPFAM" id="SSF53092">
    <property type="entry name" value="Creatinase/prolidase N-terminal domain"/>
    <property type="match status" value="1"/>
</dbReference>
<evidence type="ECO:0000313" key="3">
    <source>
        <dbReference type="Proteomes" id="UP000813420"/>
    </source>
</evidence>
<dbReference type="Proteomes" id="UP000813420">
    <property type="component" value="Unassembled WGS sequence"/>
</dbReference>
<organism evidence="2 3">
    <name type="scientific">Merdimonas faecis</name>
    <dbReference type="NCBI Taxonomy" id="1653435"/>
    <lineage>
        <taxon>Bacteria</taxon>
        <taxon>Bacillati</taxon>
        <taxon>Bacillota</taxon>
        <taxon>Clostridia</taxon>
        <taxon>Lachnospirales</taxon>
        <taxon>Lachnospiraceae</taxon>
        <taxon>Merdimonas</taxon>
    </lineage>
</organism>
<dbReference type="Pfam" id="PF00557">
    <property type="entry name" value="Peptidase_M24"/>
    <property type="match status" value="1"/>
</dbReference>
<dbReference type="InterPro" id="IPR036005">
    <property type="entry name" value="Creatinase/aminopeptidase-like"/>
</dbReference>
<dbReference type="InterPro" id="IPR029149">
    <property type="entry name" value="Creatin/AminoP/Spt16_N"/>
</dbReference>
<dbReference type="InterPro" id="IPR000994">
    <property type="entry name" value="Pept_M24"/>
</dbReference>
<protein>
    <submittedName>
        <fullName evidence="2">M24 family metallopeptidase</fullName>
    </submittedName>
</protein>
<dbReference type="PANTHER" id="PTHR46112:SF2">
    <property type="entry name" value="XAA-PRO AMINOPEPTIDASE P-RELATED"/>
    <property type="match status" value="1"/>
</dbReference>